<sequence>MGLAVSPLLFASAHAAATGIIKDPNPPQIPGVMPNKDMPQHIPVESGFPQPTLHTGVAHDVYENYTSIWTRADAKQIKAISNPKVAVGQNSLPASLTMPAIPTDFPVTNDQVWIWDTWPLTDAAGNQYSYNGWEVIFCLTFSRNTGLGFDERHTHAKIGYFYRRAGVAASQRPANGGWIYGGLVFPEGASAAVFAGQDYTQNAQWSGSMRMFKANSNQISAFYTDMAFDVSDGLYNTPIPKGSNIKPPQAIITKADGQIHSDNTHVWFTGFDKHVPLLKPDGVYYQTGEQNQYFSFRDPYTFTDPAHPGQTFMVFAGNSSGVRGETPCDASDLGYRPGDKYAETVDEVNGSGAIFQRANIGLAVATKADLSEWKFLPPLISANCVNDQLERPQMSIQGGIYYLMTISHRTTFAAGMDGPDGEYAYVGQGIRSDFIPLNSGSGLLMANPTDLNTAAGADYDPNPEQNPNAFQSYSHYYMPNGLVTSFIDAIGTKRGGSFAPTIQIKLHGVWSELNTAYGTNGLGPYGDLPPNRFILDRQAAAQDAVYSRTVAGSTVSASILKQ</sequence>
<comment type="similarity">
    <text evidence="1 2">Belongs to the glycosyl hydrolase 68 family.</text>
</comment>
<dbReference type="Pfam" id="PF02435">
    <property type="entry name" value="Glyco_hydro_68"/>
    <property type="match status" value="1"/>
</dbReference>
<proteinExistence type="inferred from homology"/>
<keyword evidence="4" id="KW-1185">Reference proteome</keyword>
<dbReference type="InterPro" id="IPR023296">
    <property type="entry name" value="Glyco_hydro_beta-prop_sf"/>
</dbReference>
<evidence type="ECO:0000313" key="4">
    <source>
        <dbReference type="Proteomes" id="UP001062632"/>
    </source>
</evidence>
<evidence type="ECO:0000256" key="1">
    <source>
        <dbReference type="ARBA" id="ARBA00006775"/>
    </source>
</evidence>
<accession>A0ABQ0QPX0</accession>
<gene>
    <name evidence="3" type="ORF">AA106555_1066</name>
</gene>
<protein>
    <submittedName>
        <fullName evidence="3">Levansucrase</fullName>
    </submittedName>
</protein>
<dbReference type="Proteomes" id="UP001062632">
    <property type="component" value="Unassembled WGS sequence"/>
</dbReference>
<dbReference type="InterPro" id="IPR003469">
    <property type="entry name" value="Glyco_hydro_68"/>
</dbReference>
<comment type="caution">
    <text evidence="3">The sequence shown here is derived from an EMBL/GenBank/DDBJ whole genome shotgun (WGS) entry which is preliminary data.</text>
</comment>
<reference evidence="3 4" key="1">
    <citation type="submission" date="2013-04" db="EMBL/GenBank/DDBJ databases">
        <title>The genome sequencing project of 58 acetic acid bacteria.</title>
        <authorList>
            <person name="Okamoto-Kainuma A."/>
            <person name="Ishikawa M."/>
            <person name="Umino S."/>
            <person name="Koizumi Y."/>
            <person name="Shiwa Y."/>
            <person name="Yoshikawa H."/>
            <person name="Matsutani M."/>
            <person name="Matsushita K."/>
        </authorList>
    </citation>
    <scope>NUCLEOTIDE SEQUENCE [LARGE SCALE GENOMIC DNA]</scope>
    <source>
        <strain evidence="3 4">NBRC 106555</strain>
    </source>
</reference>
<dbReference type="Gene3D" id="2.115.10.20">
    <property type="entry name" value="Glycosyl hydrolase domain, family 43"/>
    <property type="match status" value="1"/>
</dbReference>
<name>A0ABQ0QPX0_9PROT</name>
<dbReference type="CDD" id="cd08997">
    <property type="entry name" value="GH68"/>
    <property type="match status" value="1"/>
</dbReference>
<evidence type="ECO:0000313" key="3">
    <source>
        <dbReference type="EMBL" id="GBR52864.1"/>
    </source>
</evidence>
<organism evidence="3 4">
    <name type="scientific">Neokomagataea thailandica NBRC 106555</name>
    <dbReference type="NCBI Taxonomy" id="1223520"/>
    <lineage>
        <taxon>Bacteria</taxon>
        <taxon>Pseudomonadati</taxon>
        <taxon>Pseudomonadota</taxon>
        <taxon>Alphaproteobacteria</taxon>
        <taxon>Acetobacterales</taxon>
        <taxon>Acetobacteraceae</taxon>
        <taxon>Neokomagataea</taxon>
    </lineage>
</organism>
<dbReference type="SUPFAM" id="SSF75005">
    <property type="entry name" value="Arabinanase/levansucrase/invertase"/>
    <property type="match status" value="1"/>
</dbReference>
<dbReference type="EMBL" id="BAQC01000030">
    <property type="protein sequence ID" value="GBR52864.1"/>
    <property type="molecule type" value="Genomic_DNA"/>
</dbReference>
<evidence type="ECO:0000256" key="2">
    <source>
        <dbReference type="RuleBase" id="RU361220"/>
    </source>
</evidence>